<gene>
    <name evidence="1" type="ORF">NCTC9177_05856</name>
</gene>
<evidence type="ECO:0000313" key="2">
    <source>
        <dbReference type="Proteomes" id="UP000254545"/>
    </source>
</evidence>
<dbReference type="AlphaFoldDB" id="A0A7H4MNM9"/>
<protein>
    <submittedName>
        <fullName evidence="1">Uncharacterized protein</fullName>
    </submittedName>
</protein>
<accession>A0A7H4MNM9</accession>
<name>A0A7H4MNM9_KLEVA</name>
<organism evidence="1 2">
    <name type="scientific">Klebsiella variicola</name>
    <dbReference type="NCBI Taxonomy" id="244366"/>
    <lineage>
        <taxon>Bacteria</taxon>
        <taxon>Pseudomonadati</taxon>
        <taxon>Pseudomonadota</taxon>
        <taxon>Gammaproteobacteria</taxon>
        <taxon>Enterobacterales</taxon>
        <taxon>Enterobacteriaceae</taxon>
        <taxon>Klebsiella/Raoultella group</taxon>
        <taxon>Klebsiella</taxon>
        <taxon>Klebsiella pneumoniae complex</taxon>
    </lineage>
</organism>
<dbReference type="EMBL" id="UGKR01000003">
    <property type="protein sequence ID" value="STS91929.1"/>
    <property type="molecule type" value="Genomic_DNA"/>
</dbReference>
<dbReference type="Proteomes" id="UP000254545">
    <property type="component" value="Unassembled WGS sequence"/>
</dbReference>
<comment type="caution">
    <text evidence="1">The sequence shown here is derived from an EMBL/GenBank/DDBJ whole genome shotgun (WGS) entry which is preliminary data.</text>
</comment>
<reference evidence="1 2" key="1">
    <citation type="submission" date="2018-06" db="EMBL/GenBank/DDBJ databases">
        <authorList>
            <consortium name="Pathogen Informatics"/>
            <person name="Doyle S."/>
        </authorList>
    </citation>
    <scope>NUCLEOTIDE SEQUENCE [LARGE SCALE GENOMIC DNA]</scope>
    <source>
        <strain evidence="1 2">NCTC9177</strain>
    </source>
</reference>
<proteinExistence type="predicted"/>
<sequence length="91" mass="10471">MHIYIKKYNATDTIKLRDIDIYILINKHEIIINDNNLLFVLIFLNSINAVIPNKKNKAAISTRILSDPSSTKYITEARVFIHLSSSKQITL</sequence>
<evidence type="ECO:0000313" key="1">
    <source>
        <dbReference type="EMBL" id="STS91929.1"/>
    </source>
</evidence>